<evidence type="ECO:0000313" key="8">
    <source>
        <dbReference type="Proteomes" id="UP000652176"/>
    </source>
</evidence>
<evidence type="ECO:0000256" key="3">
    <source>
        <dbReference type="ARBA" id="ARBA00022692"/>
    </source>
</evidence>
<keyword evidence="5 6" id="KW-0472">Membrane</keyword>
<dbReference type="PROSITE" id="PS50895">
    <property type="entry name" value="SURF1"/>
    <property type="match status" value="1"/>
</dbReference>
<comment type="caution">
    <text evidence="7">The sequence shown here is derived from an EMBL/GenBank/DDBJ whole genome shotgun (WGS) entry which is preliminary data.</text>
</comment>
<dbReference type="Proteomes" id="UP000652176">
    <property type="component" value="Unassembled WGS sequence"/>
</dbReference>
<keyword evidence="3 6" id="KW-0812">Transmembrane</keyword>
<reference evidence="7 8" key="1">
    <citation type="submission" date="2020-09" db="EMBL/GenBank/DDBJ databases">
        <title>Methylomonas albis sp. nov. and Methylomonas fluvii sp. nov.: Two cold-adapted methanotrophs from the River Elbe and an amended description of Methylovulum psychrotolerans strain Eb1.</title>
        <authorList>
            <person name="Bussmann I.K."/>
            <person name="Klings K.-W."/>
            <person name="Warnstedt J."/>
            <person name="Hoppert M."/>
            <person name="Saborowski A."/>
            <person name="Horn F."/>
            <person name="Liebner S."/>
        </authorList>
    </citation>
    <scope>NUCLEOTIDE SEQUENCE [LARGE SCALE GENOMIC DNA]</scope>
    <source>
        <strain evidence="7 8">EbA</strain>
    </source>
</reference>
<accession>A0ABR9D1F8</accession>
<evidence type="ECO:0000313" key="7">
    <source>
        <dbReference type="EMBL" id="MBD9356927.1"/>
    </source>
</evidence>
<sequence length="250" mass="27720">MIKFSTWGIEFRCSLLALSGYLLLFGLLCSLGFWQLGRGEQKTVLLAQQQAAANAEALDLGRQTEIDKDVLRYRPVLVTGHYDVSHQVLVDNQILNGKPGYLVLTPFLPDGGMPSILVNRGWVALGASREVLPDIGISVAAQQVQGRINHFPEPGIKLKGAEIPGETWPVRVQIVDSKLLADKLGYALADYQIELDPAQPEGYQRQWKIAVAIPPEKHRAYAVQWFGLALTLTALFIWISSRKIHRGKSI</sequence>
<feature type="transmembrane region" description="Helical" evidence="6">
    <location>
        <begin position="221"/>
        <end position="239"/>
    </location>
</feature>
<keyword evidence="6" id="KW-1003">Cell membrane</keyword>
<gene>
    <name evidence="7" type="ORF">IE877_13750</name>
</gene>
<dbReference type="PANTHER" id="PTHR23427:SF2">
    <property type="entry name" value="SURFEIT LOCUS PROTEIN 1"/>
    <property type="match status" value="1"/>
</dbReference>
<comment type="similarity">
    <text evidence="2 6">Belongs to the SURF1 family.</text>
</comment>
<protein>
    <recommendedName>
        <fullName evidence="6">SURF1-like protein</fullName>
    </recommendedName>
</protein>
<dbReference type="Pfam" id="PF02104">
    <property type="entry name" value="SURF1"/>
    <property type="match status" value="1"/>
</dbReference>
<evidence type="ECO:0000256" key="4">
    <source>
        <dbReference type="ARBA" id="ARBA00022989"/>
    </source>
</evidence>
<evidence type="ECO:0000256" key="6">
    <source>
        <dbReference type="RuleBase" id="RU363076"/>
    </source>
</evidence>
<dbReference type="RefSeq" id="WP_192375241.1">
    <property type="nucleotide sequence ID" value="NZ_CAJHIV010000001.1"/>
</dbReference>
<dbReference type="InterPro" id="IPR045214">
    <property type="entry name" value="Surf1/Surf4"/>
</dbReference>
<dbReference type="InterPro" id="IPR002994">
    <property type="entry name" value="Surf1/Shy1"/>
</dbReference>
<dbReference type="CDD" id="cd06662">
    <property type="entry name" value="SURF1"/>
    <property type="match status" value="1"/>
</dbReference>
<organism evidence="7 8">
    <name type="scientific">Methylomonas albis</name>
    <dbReference type="NCBI Taxonomy" id="1854563"/>
    <lineage>
        <taxon>Bacteria</taxon>
        <taxon>Pseudomonadati</taxon>
        <taxon>Pseudomonadota</taxon>
        <taxon>Gammaproteobacteria</taxon>
        <taxon>Methylococcales</taxon>
        <taxon>Methylococcaceae</taxon>
        <taxon>Methylomonas</taxon>
    </lineage>
</organism>
<comment type="subcellular location">
    <subcellularLocation>
        <location evidence="6">Cell membrane</location>
        <topology evidence="6">Multi-pass membrane protein</topology>
    </subcellularLocation>
    <subcellularLocation>
        <location evidence="1">Membrane</location>
    </subcellularLocation>
</comment>
<dbReference type="EMBL" id="JACXSS010000001">
    <property type="protein sequence ID" value="MBD9356927.1"/>
    <property type="molecule type" value="Genomic_DNA"/>
</dbReference>
<evidence type="ECO:0000256" key="1">
    <source>
        <dbReference type="ARBA" id="ARBA00004370"/>
    </source>
</evidence>
<evidence type="ECO:0000256" key="2">
    <source>
        <dbReference type="ARBA" id="ARBA00007165"/>
    </source>
</evidence>
<evidence type="ECO:0000256" key="5">
    <source>
        <dbReference type="ARBA" id="ARBA00023136"/>
    </source>
</evidence>
<proteinExistence type="inferred from homology"/>
<keyword evidence="8" id="KW-1185">Reference proteome</keyword>
<keyword evidence="4 6" id="KW-1133">Transmembrane helix</keyword>
<dbReference type="PANTHER" id="PTHR23427">
    <property type="entry name" value="SURFEIT LOCUS PROTEIN"/>
    <property type="match status" value="1"/>
</dbReference>
<name>A0ABR9D1F8_9GAMM</name>
<comment type="caution">
    <text evidence="6">Lacks conserved residue(s) required for the propagation of feature annotation.</text>
</comment>